<feature type="compositionally biased region" description="Acidic residues" evidence="1">
    <location>
        <begin position="55"/>
        <end position="69"/>
    </location>
</feature>
<protein>
    <submittedName>
        <fullName evidence="2">NACHT domain</fullName>
    </submittedName>
</protein>
<feature type="region of interest" description="Disordered" evidence="1">
    <location>
        <begin position="1"/>
        <end position="151"/>
    </location>
</feature>
<sequence length="744" mass="82433">MDRRDIMQHIINAPDSMGIAANQDGDNHDDHSTSNNSIPRLIDRPLSHGLHDWSDAESDDPNDNNNDDDNSSKSFSSIPALESNNEWVGNGGAIHDHDDNDDVPPLLLVDRSAWHDDDSDDDDEDDVPPLLDRPAWHDDDDDSDGDDDDDEDILDLVNVARYVVLVEVEDPALVYQSIYDALRERELVDFREFCNGLRQNELVDVNLQPFVAAMIQDPREAEAFAAATQGNTSVKRLDVQCVFHLLGPGDPDEELDRRWRIIGQAIGNLQGLQTLKVEGHRPDVKALREIFEGAKQVEKVVFSMDLLDGYNWTILDALEGHPDLKEIEVCSAVDPGPMETLCEVLTTVPNLNCIRLLNCLDHPSRVLPHTFFALLGRGVREMALQRCAFSVEQCQMLASYLSNAEDECAIETLDFQYSRFEAGGLIAAALGRNQHVRKLVLSDDGLDEETCARLAESLLVNTTITSLHIETEDFDLAPEVIDDDGTPEDDDNGGFDTAWLKPIFAALKSNLTLETLSVGQLCDWDDETGDEFRALLESPTTGIQSLLLHSSYYDDVDERSKSWLRIAPALRVNRSLKSLRLLSDVGQAGAVQTARALSGNSTLQTLEVWTCDKESCCNEHNHNHEDDCVIAQSIEELGGNTTLQALCIDTCPTQHSKGISEEGCRRLSAALKTNMGIEDLGVALDRVAFFKPTIESIARLNAVGRKYLKAHAFDQAKGVQVLSKVNDSLDCIFLHLQENPSLCG</sequence>
<gene>
    <name evidence="2" type="ORF">SEMRO_492_G153870.1</name>
</gene>
<feature type="compositionally biased region" description="Acidic residues" evidence="1">
    <location>
        <begin position="138"/>
        <end position="151"/>
    </location>
</feature>
<accession>A0A9N8E308</accession>
<reference evidence="2" key="1">
    <citation type="submission" date="2020-06" db="EMBL/GenBank/DDBJ databases">
        <authorList>
            <consortium name="Plant Systems Biology data submission"/>
        </authorList>
    </citation>
    <scope>NUCLEOTIDE SEQUENCE</scope>
    <source>
        <strain evidence="2">D6</strain>
    </source>
</reference>
<dbReference type="Gene3D" id="3.80.10.10">
    <property type="entry name" value="Ribonuclease Inhibitor"/>
    <property type="match status" value="2"/>
</dbReference>
<feature type="compositionally biased region" description="Acidic residues" evidence="1">
    <location>
        <begin position="117"/>
        <end position="127"/>
    </location>
</feature>
<dbReference type="Proteomes" id="UP001153069">
    <property type="component" value="Unassembled WGS sequence"/>
</dbReference>
<evidence type="ECO:0000256" key="1">
    <source>
        <dbReference type="SAM" id="MobiDB-lite"/>
    </source>
</evidence>
<organism evidence="2 3">
    <name type="scientific">Seminavis robusta</name>
    <dbReference type="NCBI Taxonomy" id="568900"/>
    <lineage>
        <taxon>Eukaryota</taxon>
        <taxon>Sar</taxon>
        <taxon>Stramenopiles</taxon>
        <taxon>Ochrophyta</taxon>
        <taxon>Bacillariophyta</taxon>
        <taxon>Bacillariophyceae</taxon>
        <taxon>Bacillariophycidae</taxon>
        <taxon>Naviculales</taxon>
        <taxon>Naviculaceae</taxon>
        <taxon>Seminavis</taxon>
    </lineage>
</organism>
<dbReference type="SUPFAM" id="SSF52047">
    <property type="entry name" value="RNI-like"/>
    <property type="match status" value="1"/>
</dbReference>
<dbReference type="PANTHER" id="PTHR24114">
    <property type="entry name" value="LEUCINE RICH REPEAT FAMILY PROTEIN"/>
    <property type="match status" value="1"/>
</dbReference>
<keyword evidence="3" id="KW-1185">Reference proteome</keyword>
<feature type="compositionally biased region" description="Basic and acidic residues" evidence="1">
    <location>
        <begin position="41"/>
        <end position="54"/>
    </location>
</feature>
<dbReference type="EMBL" id="CAICTM010000491">
    <property type="protein sequence ID" value="CAB9511591.1"/>
    <property type="molecule type" value="Genomic_DNA"/>
</dbReference>
<dbReference type="OrthoDB" id="57239at2759"/>
<evidence type="ECO:0000313" key="2">
    <source>
        <dbReference type="EMBL" id="CAB9511591.1"/>
    </source>
</evidence>
<comment type="caution">
    <text evidence="2">The sequence shown here is derived from an EMBL/GenBank/DDBJ whole genome shotgun (WGS) entry which is preliminary data.</text>
</comment>
<proteinExistence type="predicted"/>
<dbReference type="AlphaFoldDB" id="A0A9N8E308"/>
<dbReference type="InterPro" id="IPR052394">
    <property type="entry name" value="LRR-containing"/>
</dbReference>
<dbReference type="InterPro" id="IPR032675">
    <property type="entry name" value="LRR_dom_sf"/>
</dbReference>
<evidence type="ECO:0000313" key="3">
    <source>
        <dbReference type="Proteomes" id="UP001153069"/>
    </source>
</evidence>
<name>A0A9N8E308_9STRA</name>
<dbReference type="PANTHER" id="PTHR24114:SF2">
    <property type="entry name" value="F-BOX DOMAIN-CONTAINING PROTEIN-RELATED"/>
    <property type="match status" value="1"/>
</dbReference>